<dbReference type="SUPFAM" id="SSF53474">
    <property type="entry name" value="alpha/beta-Hydrolases"/>
    <property type="match status" value="1"/>
</dbReference>
<proteinExistence type="predicted"/>
<reference evidence="3" key="2">
    <citation type="journal article" date="2016" name="Fungal Biol.">
        <title>Ochratoxin A production by Penicillium thymicola.</title>
        <authorList>
            <person name="Nguyen H.D.T."/>
            <person name="McMullin D.R."/>
            <person name="Ponomareva E."/>
            <person name="Riley R."/>
            <person name="Pomraning K.R."/>
            <person name="Baker S.E."/>
            <person name="Seifert K.A."/>
        </authorList>
    </citation>
    <scope>NUCLEOTIDE SEQUENCE</scope>
    <source>
        <strain evidence="3">DAOM 180753</strain>
    </source>
</reference>
<protein>
    <recommendedName>
        <fullName evidence="2">Serine hydrolase domain-containing protein</fullName>
    </recommendedName>
</protein>
<sequence>MAWWRAIPLKVRHSSKCAYAPVSHKAGFEAFFGPGPHYRWIEKQGIDEETINSRVRGSRVGQNPEDALRALVDENMTWANHTEIMEYLDETLEKNPDIAGILGYSEGASTASTYILHEERMHRETGRPRRIKCGIFFTGLAPINPTQGFVLCDETEDMVDVPTLHVIGANDPYRAGADALYNVCNPDTAEFFDTGKGHTVPRGGPVIDELGDVIRAMIEMAEAEE</sequence>
<dbReference type="PANTHER" id="PTHR48070">
    <property type="entry name" value="ESTERASE OVCA2"/>
    <property type="match status" value="1"/>
</dbReference>
<dbReference type="GO" id="GO:0005634">
    <property type="term" value="C:nucleus"/>
    <property type="evidence" value="ECO:0007669"/>
    <property type="project" value="TreeGrafter"/>
</dbReference>
<dbReference type="Pfam" id="PF03959">
    <property type="entry name" value="FSH1"/>
    <property type="match status" value="1"/>
</dbReference>
<reference evidence="3" key="1">
    <citation type="submission" date="2015-06" db="EMBL/GenBank/DDBJ databases">
        <authorList>
            <person name="Nguyen H."/>
        </authorList>
    </citation>
    <scope>NUCLEOTIDE SEQUENCE</scope>
    <source>
        <strain evidence="3">DAOM 180753</strain>
    </source>
</reference>
<dbReference type="InterPro" id="IPR029058">
    <property type="entry name" value="AB_hydrolase_fold"/>
</dbReference>
<dbReference type="EMBL" id="LACB01000154">
    <property type="protein sequence ID" value="KAJ9487554.1"/>
    <property type="molecule type" value="Genomic_DNA"/>
</dbReference>
<evidence type="ECO:0000313" key="3">
    <source>
        <dbReference type="EMBL" id="KAJ9487554.1"/>
    </source>
</evidence>
<dbReference type="InterPro" id="IPR005645">
    <property type="entry name" value="FSH-like_dom"/>
</dbReference>
<dbReference type="AlphaFoldDB" id="A0AAI9TI56"/>
<dbReference type="GO" id="GO:0072330">
    <property type="term" value="P:monocarboxylic acid biosynthetic process"/>
    <property type="evidence" value="ECO:0007669"/>
    <property type="project" value="UniProtKB-ARBA"/>
</dbReference>
<dbReference type="GO" id="GO:0019748">
    <property type="term" value="P:secondary metabolic process"/>
    <property type="evidence" value="ECO:0007669"/>
    <property type="project" value="TreeGrafter"/>
</dbReference>
<feature type="domain" description="Serine hydrolase" evidence="2">
    <location>
        <begin position="77"/>
        <end position="205"/>
    </location>
</feature>
<dbReference type="GO" id="GO:0005737">
    <property type="term" value="C:cytoplasm"/>
    <property type="evidence" value="ECO:0007669"/>
    <property type="project" value="TreeGrafter"/>
</dbReference>
<evidence type="ECO:0000256" key="1">
    <source>
        <dbReference type="ARBA" id="ARBA00022801"/>
    </source>
</evidence>
<dbReference type="InterPro" id="IPR050593">
    <property type="entry name" value="LovG"/>
</dbReference>
<keyword evidence="4" id="KW-1185">Reference proteome</keyword>
<organism evidence="3 4">
    <name type="scientific">Penicillium thymicola</name>
    <dbReference type="NCBI Taxonomy" id="293382"/>
    <lineage>
        <taxon>Eukaryota</taxon>
        <taxon>Fungi</taxon>
        <taxon>Dikarya</taxon>
        <taxon>Ascomycota</taxon>
        <taxon>Pezizomycotina</taxon>
        <taxon>Eurotiomycetes</taxon>
        <taxon>Eurotiomycetidae</taxon>
        <taxon>Eurotiales</taxon>
        <taxon>Aspergillaceae</taxon>
        <taxon>Penicillium</taxon>
    </lineage>
</organism>
<dbReference type="GO" id="GO:0017000">
    <property type="term" value="P:antibiotic biosynthetic process"/>
    <property type="evidence" value="ECO:0007669"/>
    <property type="project" value="UniProtKB-ARBA"/>
</dbReference>
<dbReference type="Proteomes" id="UP001227192">
    <property type="component" value="Unassembled WGS sequence"/>
</dbReference>
<dbReference type="PANTHER" id="PTHR48070:SF4">
    <property type="entry name" value="ESTERASE ALNB"/>
    <property type="match status" value="1"/>
</dbReference>
<dbReference type="Gene3D" id="3.40.50.1820">
    <property type="entry name" value="alpha/beta hydrolase"/>
    <property type="match status" value="1"/>
</dbReference>
<dbReference type="GO" id="GO:0016787">
    <property type="term" value="F:hydrolase activity"/>
    <property type="evidence" value="ECO:0007669"/>
    <property type="project" value="UniProtKB-KW"/>
</dbReference>
<comment type="caution">
    <text evidence="3">The sequence shown here is derived from an EMBL/GenBank/DDBJ whole genome shotgun (WGS) entry which is preliminary data.</text>
</comment>
<evidence type="ECO:0000313" key="4">
    <source>
        <dbReference type="Proteomes" id="UP001227192"/>
    </source>
</evidence>
<name>A0AAI9TI56_PENTH</name>
<gene>
    <name evidence="3" type="ORF">VN97_g5757</name>
</gene>
<keyword evidence="1" id="KW-0378">Hydrolase</keyword>
<accession>A0AAI9TI56</accession>
<evidence type="ECO:0000259" key="2">
    <source>
        <dbReference type="Pfam" id="PF03959"/>
    </source>
</evidence>